<organism evidence="2 3">
    <name type="scientific">Arsenicitalea aurantiaca</name>
    <dbReference type="NCBI Taxonomy" id="1783274"/>
    <lineage>
        <taxon>Bacteria</taxon>
        <taxon>Pseudomonadati</taxon>
        <taxon>Pseudomonadota</taxon>
        <taxon>Alphaproteobacteria</taxon>
        <taxon>Hyphomicrobiales</taxon>
        <taxon>Devosiaceae</taxon>
        <taxon>Arsenicitalea</taxon>
    </lineage>
</organism>
<protein>
    <submittedName>
        <fullName evidence="2">Uncharacterized protein</fullName>
    </submittedName>
</protein>
<keyword evidence="1" id="KW-1133">Transmembrane helix</keyword>
<proteinExistence type="predicted"/>
<sequence>MTSRSEPRPAASGVGYNLGLIAMTMALVGVGAAYALDSIARPMEPLPALTTTEPTLTRALGGRNLEIPLSWFRFGEQRVEGFADQIDLSVPMPLADGGRIATIDVTLMPRSRARPSAGLLDGVYLHNFEPVEISGPPGLVGKPLRAREGFSGETVWYDALSPEPFVAKCMEPVTDGAPSRCLRTVVLSPGIAALYSFDASVLPAWRRFDAEITPWLSRIGAF</sequence>
<dbReference type="OrthoDB" id="7959514at2"/>
<evidence type="ECO:0000313" key="3">
    <source>
        <dbReference type="Proteomes" id="UP000281547"/>
    </source>
</evidence>
<keyword evidence="1" id="KW-0812">Transmembrane</keyword>
<dbReference type="Proteomes" id="UP000281547">
    <property type="component" value="Unassembled WGS sequence"/>
</dbReference>
<gene>
    <name evidence="2" type="ORF">EMQ25_07975</name>
</gene>
<keyword evidence="1" id="KW-0472">Membrane</keyword>
<dbReference type="RefSeq" id="WP_127188007.1">
    <property type="nucleotide sequence ID" value="NZ_RZNJ01000002.1"/>
</dbReference>
<evidence type="ECO:0000256" key="1">
    <source>
        <dbReference type="SAM" id="Phobius"/>
    </source>
</evidence>
<feature type="transmembrane region" description="Helical" evidence="1">
    <location>
        <begin position="14"/>
        <end position="36"/>
    </location>
</feature>
<comment type="caution">
    <text evidence="2">The sequence shown here is derived from an EMBL/GenBank/DDBJ whole genome shotgun (WGS) entry which is preliminary data.</text>
</comment>
<dbReference type="AlphaFoldDB" id="A0A433XG89"/>
<keyword evidence="3" id="KW-1185">Reference proteome</keyword>
<reference evidence="2 3" key="1">
    <citation type="journal article" date="2016" name="Int. J. Syst. Evol. Microbiol.">
        <title>Arsenicitalea aurantiaca gen. nov., sp. nov., a new member of the family Hyphomicrobiaceae, isolated from high-arsenic sediment.</title>
        <authorList>
            <person name="Mu Y."/>
            <person name="Zhou L."/>
            <person name="Zeng X.C."/>
            <person name="Liu L."/>
            <person name="Pan Y."/>
            <person name="Chen X."/>
            <person name="Wang J."/>
            <person name="Li S."/>
            <person name="Li W.J."/>
            <person name="Wang Y."/>
        </authorList>
    </citation>
    <scope>NUCLEOTIDE SEQUENCE [LARGE SCALE GENOMIC DNA]</scope>
    <source>
        <strain evidence="2 3">42-50</strain>
    </source>
</reference>
<evidence type="ECO:0000313" key="2">
    <source>
        <dbReference type="EMBL" id="RUT33052.1"/>
    </source>
</evidence>
<dbReference type="EMBL" id="RZNJ01000002">
    <property type="protein sequence ID" value="RUT33052.1"/>
    <property type="molecule type" value="Genomic_DNA"/>
</dbReference>
<accession>A0A433XG89</accession>
<name>A0A433XG89_9HYPH</name>